<comment type="caution">
    <text evidence="2">The sequence shown here is derived from an EMBL/GenBank/DDBJ whole genome shotgun (WGS) entry which is preliminary data.</text>
</comment>
<proteinExistence type="predicted"/>
<keyword evidence="3" id="KW-1185">Reference proteome</keyword>
<evidence type="ECO:0000313" key="2">
    <source>
        <dbReference type="EMBL" id="TNN50815.1"/>
    </source>
</evidence>
<feature type="region of interest" description="Disordered" evidence="1">
    <location>
        <begin position="154"/>
        <end position="188"/>
    </location>
</feature>
<dbReference type="Proteomes" id="UP000314294">
    <property type="component" value="Unassembled WGS sequence"/>
</dbReference>
<dbReference type="EMBL" id="SRLO01000604">
    <property type="protein sequence ID" value="TNN50815.1"/>
    <property type="molecule type" value="Genomic_DNA"/>
</dbReference>
<evidence type="ECO:0000256" key="1">
    <source>
        <dbReference type="SAM" id="MobiDB-lite"/>
    </source>
</evidence>
<protein>
    <submittedName>
        <fullName evidence="2">Uncharacterized protein</fullName>
    </submittedName>
</protein>
<organism evidence="2 3">
    <name type="scientific">Liparis tanakae</name>
    <name type="common">Tanaka's snailfish</name>
    <dbReference type="NCBI Taxonomy" id="230148"/>
    <lineage>
        <taxon>Eukaryota</taxon>
        <taxon>Metazoa</taxon>
        <taxon>Chordata</taxon>
        <taxon>Craniata</taxon>
        <taxon>Vertebrata</taxon>
        <taxon>Euteleostomi</taxon>
        <taxon>Actinopterygii</taxon>
        <taxon>Neopterygii</taxon>
        <taxon>Teleostei</taxon>
        <taxon>Neoteleostei</taxon>
        <taxon>Acanthomorphata</taxon>
        <taxon>Eupercaria</taxon>
        <taxon>Perciformes</taxon>
        <taxon>Cottioidei</taxon>
        <taxon>Cottales</taxon>
        <taxon>Liparidae</taxon>
        <taxon>Liparis</taxon>
    </lineage>
</organism>
<sequence>MSKLSNMAGSHVLRYDPSCSTSYMVAADTSLMVILHWKHTRAAVRGPGDARDVRTGEPSTHTCMPCLSYLLDQLSVDRHCSRKSAKAALSEGEKTKGEKLLEHSGNTTPEIAHSFPSHALIRITNTWRSFTCQAAQRDRHRRVCGNRHVFETNRPYEITPQHRGGAPGERPVTGNRPTGLDPPADVAP</sequence>
<dbReference type="AlphaFoldDB" id="A0A4Z2GCG7"/>
<evidence type="ECO:0000313" key="3">
    <source>
        <dbReference type="Proteomes" id="UP000314294"/>
    </source>
</evidence>
<name>A0A4Z2GCG7_9TELE</name>
<reference evidence="2 3" key="1">
    <citation type="submission" date="2019-03" db="EMBL/GenBank/DDBJ databases">
        <title>First draft genome of Liparis tanakae, snailfish: a comprehensive survey of snailfish specific genes.</title>
        <authorList>
            <person name="Kim W."/>
            <person name="Song I."/>
            <person name="Jeong J.-H."/>
            <person name="Kim D."/>
            <person name="Kim S."/>
            <person name="Ryu S."/>
            <person name="Song J.Y."/>
            <person name="Lee S.K."/>
        </authorList>
    </citation>
    <scope>NUCLEOTIDE SEQUENCE [LARGE SCALE GENOMIC DNA]</scope>
    <source>
        <tissue evidence="2">Muscle</tissue>
    </source>
</reference>
<accession>A0A4Z2GCG7</accession>
<gene>
    <name evidence="2" type="ORF">EYF80_038962</name>
</gene>